<evidence type="ECO:0000256" key="14">
    <source>
        <dbReference type="ARBA" id="ARBA00025228"/>
    </source>
</evidence>
<evidence type="ECO:0000256" key="5">
    <source>
        <dbReference type="ARBA" id="ARBA00013200"/>
    </source>
</evidence>
<organism evidence="20 21">
    <name type="scientific">Suipraeoptans intestinalis</name>
    <dbReference type="NCBI Taxonomy" id="2606628"/>
    <lineage>
        <taxon>Bacteria</taxon>
        <taxon>Bacillati</taxon>
        <taxon>Bacillota</taxon>
        <taxon>Clostridia</taxon>
        <taxon>Lachnospirales</taxon>
        <taxon>Lachnospiraceae</taxon>
        <taxon>Suipraeoptans</taxon>
    </lineage>
</organism>
<keyword evidence="10 19" id="KW-0812">Transmembrane</keyword>
<dbReference type="GO" id="GO:0008818">
    <property type="term" value="F:cobalamin 5'-phosphate synthase activity"/>
    <property type="evidence" value="ECO:0007669"/>
    <property type="project" value="UniProtKB-UniRule"/>
</dbReference>
<dbReference type="PANTHER" id="PTHR34148">
    <property type="entry name" value="ADENOSYLCOBINAMIDE-GDP RIBAZOLETRANSFERASE"/>
    <property type="match status" value="1"/>
</dbReference>
<evidence type="ECO:0000256" key="12">
    <source>
        <dbReference type="ARBA" id="ARBA00022989"/>
    </source>
</evidence>
<keyword evidence="7 19" id="KW-1003">Cell membrane</keyword>
<evidence type="ECO:0000256" key="2">
    <source>
        <dbReference type="ARBA" id="ARBA00004651"/>
    </source>
</evidence>
<feature type="transmembrane region" description="Helical" evidence="19">
    <location>
        <begin position="239"/>
        <end position="258"/>
    </location>
</feature>
<feature type="transmembrane region" description="Helical" evidence="19">
    <location>
        <begin position="113"/>
        <end position="133"/>
    </location>
</feature>
<sequence>MKKGWESLKMTFAIYSRIPVFQVNWEQADQSYLMCFFPLIGSVIGAATLGVYQLGRYVLHQETGITAYACTVLLVLLPLWITGGIHMDGFMDTLDALGSCRPKEEKLEILKDVHTGAFAVLGCAGYLLLYTGIYSCLTWESVTLVSAGFILSRTLSGLSVVTFPMAREKGMLSSVAEKAKKRVVQRILLAVLLILCAGMVWLGKGAGILVILAAGITYWRYYRMCLRQFGGITGDLAGYFLQTCEIVMAGAAVLGSSIF</sequence>
<comment type="subcellular location">
    <subcellularLocation>
        <location evidence="2 19">Cell membrane</location>
        <topology evidence="2 19">Multi-pass membrane protein</topology>
    </subcellularLocation>
</comment>
<proteinExistence type="inferred from homology"/>
<evidence type="ECO:0000256" key="19">
    <source>
        <dbReference type="HAMAP-Rule" id="MF_00719"/>
    </source>
</evidence>
<evidence type="ECO:0000256" key="13">
    <source>
        <dbReference type="ARBA" id="ARBA00023136"/>
    </source>
</evidence>
<comment type="caution">
    <text evidence="20">The sequence shown here is derived from an EMBL/GenBank/DDBJ whole genome shotgun (WGS) entry which is preliminary data.</text>
</comment>
<keyword evidence="11 19" id="KW-0460">Magnesium</keyword>
<gene>
    <name evidence="19" type="primary">cobS</name>
    <name evidence="20" type="ORF">FYJ34_03125</name>
</gene>
<accession>A0A6N7URF6</accession>
<evidence type="ECO:0000313" key="20">
    <source>
        <dbReference type="EMBL" id="MSR93283.1"/>
    </source>
</evidence>
<comment type="cofactor">
    <cofactor evidence="1 19">
        <name>Mg(2+)</name>
        <dbReference type="ChEBI" id="CHEBI:18420"/>
    </cofactor>
</comment>
<dbReference type="UniPathway" id="UPA00148">
    <property type="reaction ID" value="UER00238"/>
</dbReference>
<evidence type="ECO:0000256" key="10">
    <source>
        <dbReference type="ARBA" id="ARBA00022692"/>
    </source>
</evidence>
<dbReference type="EC" id="2.7.8.26" evidence="5 19"/>
<feature type="transmembrane region" description="Helical" evidence="19">
    <location>
        <begin position="64"/>
        <end position="81"/>
    </location>
</feature>
<evidence type="ECO:0000256" key="7">
    <source>
        <dbReference type="ARBA" id="ARBA00022475"/>
    </source>
</evidence>
<comment type="similarity">
    <text evidence="4 19">Belongs to the CobS family.</text>
</comment>
<dbReference type="Proteomes" id="UP000434409">
    <property type="component" value="Unassembled WGS sequence"/>
</dbReference>
<keyword evidence="12 19" id="KW-1133">Transmembrane helix</keyword>
<comment type="catalytic activity">
    <reaction evidence="18 19">
        <text>alpha-ribazole 5'-phosphate + adenosylcob(III)inamide-GDP = adenosylcob(III)alamin 5'-phosphate + GMP + H(+)</text>
        <dbReference type="Rhea" id="RHEA:23560"/>
        <dbReference type="ChEBI" id="CHEBI:15378"/>
        <dbReference type="ChEBI" id="CHEBI:57918"/>
        <dbReference type="ChEBI" id="CHEBI:58115"/>
        <dbReference type="ChEBI" id="CHEBI:60487"/>
        <dbReference type="ChEBI" id="CHEBI:60493"/>
        <dbReference type="EC" id="2.7.8.26"/>
    </reaction>
</comment>
<evidence type="ECO:0000256" key="18">
    <source>
        <dbReference type="ARBA" id="ARBA00049504"/>
    </source>
</evidence>
<dbReference type="InterPro" id="IPR003805">
    <property type="entry name" value="CobS"/>
</dbReference>
<keyword evidence="9 19" id="KW-0808">Transferase</keyword>
<dbReference type="EMBL" id="VULY01000018">
    <property type="protein sequence ID" value="MSR93283.1"/>
    <property type="molecule type" value="Genomic_DNA"/>
</dbReference>
<dbReference type="GO" id="GO:0051073">
    <property type="term" value="F:adenosylcobinamide-GDP ribazoletransferase activity"/>
    <property type="evidence" value="ECO:0007669"/>
    <property type="project" value="UniProtKB-UniRule"/>
</dbReference>
<evidence type="ECO:0000256" key="4">
    <source>
        <dbReference type="ARBA" id="ARBA00010561"/>
    </source>
</evidence>
<evidence type="ECO:0000256" key="17">
    <source>
        <dbReference type="ARBA" id="ARBA00048623"/>
    </source>
</evidence>
<feature type="transmembrane region" description="Helical" evidence="19">
    <location>
        <begin position="145"/>
        <end position="166"/>
    </location>
</feature>
<evidence type="ECO:0000256" key="6">
    <source>
        <dbReference type="ARBA" id="ARBA00015850"/>
    </source>
</evidence>
<comment type="function">
    <text evidence="14 19">Joins adenosylcobinamide-GDP and alpha-ribazole to generate adenosylcobalamin (Ado-cobalamin). Also synthesizes adenosylcobalamin 5'-phosphate from adenosylcobinamide-GDP and alpha-ribazole 5'-phosphate.</text>
</comment>
<dbReference type="HAMAP" id="MF_00719">
    <property type="entry name" value="CobS"/>
    <property type="match status" value="1"/>
</dbReference>
<evidence type="ECO:0000256" key="16">
    <source>
        <dbReference type="ARBA" id="ARBA00032853"/>
    </source>
</evidence>
<evidence type="ECO:0000256" key="3">
    <source>
        <dbReference type="ARBA" id="ARBA00004663"/>
    </source>
</evidence>
<evidence type="ECO:0000256" key="8">
    <source>
        <dbReference type="ARBA" id="ARBA00022573"/>
    </source>
</evidence>
<keyword evidence="13 19" id="KW-0472">Membrane</keyword>
<dbReference type="PANTHER" id="PTHR34148:SF1">
    <property type="entry name" value="ADENOSYLCOBINAMIDE-GDP RIBAZOLETRANSFERASE"/>
    <property type="match status" value="1"/>
</dbReference>
<evidence type="ECO:0000256" key="1">
    <source>
        <dbReference type="ARBA" id="ARBA00001946"/>
    </source>
</evidence>
<dbReference type="AlphaFoldDB" id="A0A6N7URF6"/>
<dbReference type="GO" id="GO:0005886">
    <property type="term" value="C:plasma membrane"/>
    <property type="evidence" value="ECO:0007669"/>
    <property type="project" value="UniProtKB-SubCell"/>
</dbReference>
<feature type="transmembrane region" description="Helical" evidence="19">
    <location>
        <begin position="187"/>
        <end position="219"/>
    </location>
</feature>
<comment type="catalytic activity">
    <reaction evidence="17 19">
        <text>alpha-ribazole + adenosylcob(III)inamide-GDP = adenosylcob(III)alamin + GMP + H(+)</text>
        <dbReference type="Rhea" id="RHEA:16049"/>
        <dbReference type="ChEBI" id="CHEBI:10329"/>
        <dbReference type="ChEBI" id="CHEBI:15378"/>
        <dbReference type="ChEBI" id="CHEBI:18408"/>
        <dbReference type="ChEBI" id="CHEBI:58115"/>
        <dbReference type="ChEBI" id="CHEBI:60487"/>
        <dbReference type="EC" id="2.7.8.26"/>
    </reaction>
</comment>
<keyword evidence="21" id="KW-1185">Reference proteome</keyword>
<evidence type="ECO:0000313" key="21">
    <source>
        <dbReference type="Proteomes" id="UP000434409"/>
    </source>
</evidence>
<dbReference type="Pfam" id="PF02654">
    <property type="entry name" value="CobS"/>
    <property type="match status" value="1"/>
</dbReference>
<reference evidence="20 21" key="1">
    <citation type="submission" date="2019-08" db="EMBL/GenBank/DDBJ databases">
        <title>In-depth cultivation of the pig gut microbiome towards novel bacterial diversity and tailored functional studies.</title>
        <authorList>
            <person name="Wylensek D."/>
            <person name="Hitch T.C.A."/>
            <person name="Clavel T."/>
        </authorList>
    </citation>
    <scope>NUCLEOTIDE SEQUENCE [LARGE SCALE GENOMIC DNA]</scope>
    <source>
        <strain evidence="20 21">68-1-5</strain>
    </source>
</reference>
<name>A0A6N7URF6_9FIRM</name>
<feature type="transmembrane region" description="Helical" evidence="19">
    <location>
        <begin position="32"/>
        <end position="52"/>
    </location>
</feature>
<protein>
    <recommendedName>
        <fullName evidence="6 19">Adenosylcobinamide-GDP ribazoletransferase</fullName>
        <ecNumber evidence="5 19">2.7.8.26</ecNumber>
    </recommendedName>
    <alternativeName>
        <fullName evidence="16 19">Cobalamin synthase</fullName>
    </alternativeName>
    <alternativeName>
        <fullName evidence="15 19">Cobalamin-5'-phosphate synthase</fullName>
    </alternativeName>
</protein>
<dbReference type="RefSeq" id="WP_154476169.1">
    <property type="nucleotide sequence ID" value="NZ_VULY01000018.1"/>
</dbReference>
<evidence type="ECO:0000256" key="11">
    <source>
        <dbReference type="ARBA" id="ARBA00022842"/>
    </source>
</evidence>
<evidence type="ECO:0000256" key="9">
    <source>
        <dbReference type="ARBA" id="ARBA00022679"/>
    </source>
</evidence>
<comment type="pathway">
    <text evidence="3 19">Cofactor biosynthesis; adenosylcobalamin biosynthesis; adenosylcobalamin from cob(II)yrinate a,c-diamide: step 7/7.</text>
</comment>
<dbReference type="GO" id="GO:0009236">
    <property type="term" value="P:cobalamin biosynthetic process"/>
    <property type="evidence" value="ECO:0007669"/>
    <property type="project" value="UniProtKB-UniRule"/>
</dbReference>
<evidence type="ECO:0000256" key="15">
    <source>
        <dbReference type="ARBA" id="ARBA00032605"/>
    </source>
</evidence>
<keyword evidence="8 19" id="KW-0169">Cobalamin biosynthesis</keyword>